<dbReference type="EMBL" id="BLAL01000086">
    <property type="protein sequence ID" value="GES84807.1"/>
    <property type="molecule type" value="Genomic_DNA"/>
</dbReference>
<keyword evidence="3" id="KW-0863">Zinc-finger</keyword>
<comment type="subcellular location">
    <subcellularLocation>
        <location evidence="1">Nucleus</location>
    </subcellularLocation>
</comment>
<dbReference type="PANTHER" id="PTHR46481:SF10">
    <property type="entry name" value="ZINC FINGER BED DOMAIN-CONTAINING PROTEIN 39"/>
    <property type="match status" value="1"/>
</dbReference>
<evidence type="ECO:0000256" key="1">
    <source>
        <dbReference type="ARBA" id="ARBA00004123"/>
    </source>
</evidence>
<dbReference type="InterPro" id="IPR012337">
    <property type="entry name" value="RNaseH-like_sf"/>
</dbReference>
<sequence length="232" mass="27054">MPSSSKGKKRAFENTEVPSKKRQNTQEDLVWVDISNKQVRFGNILMIPYKEHKQKELRNSVCDWILTDRIPFNKVNGDGFRRMMKKINSQFQPLCYQTFKQDLDLGYKTANKLMKNMLNSTCNNTSITTDLWTSCVQNGYIRITCHYLTDQIELRDIMLCIEPIKYPHTGSHIRETIKTKLIEFNLIDKITTIITVNGSNMIKAIQDLPKQNERLEEAQAELKAKFQLSDEN</sequence>
<protein>
    <submittedName>
        <fullName evidence="8">Zinc finger BED domain-containing protein 1-like</fullName>
    </submittedName>
</protein>
<organism evidence="8 9">
    <name type="scientific">Rhizophagus clarus</name>
    <dbReference type="NCBI Taxonomy" id="94130"/>
    <lineage>
        <taxon>Eukaryota</taxon>
        <taxon>Fungi</taxon>
        <taxon>Fungi incertae sedis</taxon>
        <taxon>Mucoromycota</taxon>
        <taxon>Glomeromycotina</taxon>
        <taxon>Glomeromycetes</taxon>
        <taxon>Glomerales</taxon>
        <taxon>Glomeraceae</taxon>
        <taxon>Rhizophagus</taxon>
    </lineage>
</organism>
<evidence type="ECO:0000313" key="9">
    <source>
        <dbReference type="Proteomes" id="UP000615446"/>
    </source>
</evidence>
<feature type="coiled-coil region" evidence="6">
    <location>
        <begin position="201"/>
        <end position="232"/>
    </location>
</feature>
<keyword evidence="5" id="KW-0539">Nucleus</keyword>
<dbReference type="GO" id="GO:0005634">
    <property type="term" value="C:nucleus"/>
    <property type="evidence" value="ECO:0007669"/>
    <property type="project" value="UniProtKB-SubCell"/>
</dbReference>
<reference evidence="8" key="1">
    <citation type="submission" date="2019-10" db="EMBL/GenBank/DDBJ databases">
        <title>Conservation and host-specific expression of non-tandemly repeated heterogenous ribosome RNA gene in arbuscular mycorrhizal fungi.</title>
        <authorList>
            <person name="Maeda T."/>
            <person name="Kobayashi Y."/>
            <person name="Nakagawa T."/>
            <person name="Ezawa T."/>
            <person name="Yamaguchi K."/>
            <person name="Bino T."/>
            <person name="Nishimoto Y."/>
            <person name="Shigenobu S."/>
            <person name="Kawaguchi M."/>
        </authorList>
    </citation>
    <scope>NUCLEOTIDE SEQUENCE</scope>
    <source>
        <strain evidence="8">HR1</strain>
    </source>
</reference>
<dbReference type="InterPro" id="IPR052035">
    <property type="entry name" value="ZnF_BED_domain_contain"/>
</dbReference>
<proteinExistence type="predicted"/>
<dbReference type="OrthoDB" id="2446197at2759"/>
<evidence type="ECO:0000256" key="5">
    <source>
        <dbReference type="ARBA" id="ARBA00023242"/>
    </source>
</evidence>
<evidence type="ECO:0000256" key="4">
    <source>
        <dbReference type="ARBA" id="ARBA00022833"/>
    </source>
</evidence>
<gene>
    <name evidence="8" type="ORF">RCL2_001190000</name>
</gene>
<comment type="caution">
    <text evidence="8">The sequence shown here is derived from an EMBL/GenBank/DDBJ whole genome shotgun (WGS) entry which is preliminary data.</text>
</comment>
<evidence type="ECO:0000256" key="3">
    <source>
        <dbReference type="ARBA" id="ARBA00022771"/>
    </source>
</evidence>
<name>A0A8H3LAP9_9GLOM</name>
<dbReference type="GO" id="GO:0008270">
    <property type="term" value="F:zinc ion binding"/>
    <property type="evidence" value="ECO:0007669"/>
    <property type="project" value="UniProtKB-KW"/>
</dbReference>
<dbReference type="PANTHER" id="PTHR46481">
    <property type="entry name" value="ZINC FINGER BED DOMAIN-CONTAINING PROTEIN 4"/>
    <property type="match status" value="1"/>
</dbReference>
<evidence type="ECO:0000313" key="8">
    <source>
        <dbReference type="EMBL" id="GES84807.1"/>
    </source>
</evidence>
<dbReference type="SUPFAM" id="SSF53098">
    <property type="entry name" value="Ribonuclease H-like"/>
    <property type="match status" value="1"/>
</dbReference>
<keyword evidence="2" id="KW-0479">Metal-binding</keyword>
<dbReference type="AlphaFoldDB" id="A0A8H3LAP9"/>
<evidence type="ECO:0000256" key="2">
    <source>
        <dbReference type="ARBA" id="ARBA00022723"/>
    </source>
</evidence>
<keyword evidence="6" id="KW-0175">Coiled coil</keyword>
<dbReference type="SUPFAM" id="SSF140996">
    <property type="entry name" value="Hermes dimerisation domain"/>
    <property type="match status" value="1"/>
</dbReference>
<keyword evidence="4" id="KW-0862">Zinc</keyword>
<dbReference type="Proteomes" id="UP000615446">
    <property type="component" value="Unassembled WGS sequence"/>
</dbReference>
<evidence type="ECO:0000256" key="6">
    <source>
        <dbReference type="SAM" id="Coils"/>
    </source>
</evidence>
<evidence type="ECO:0000256" key="7">
    <source>
        <dbReference type="SAM" id="MobiDB-lite"/>
    </source>
</evidence>
<accession>A0A8H3LAP9</accession>
<feature type="region of interest" description="Disordered" evidence="7">
    <location>
        <begin position="1"/>
        <end position="21"/>
    </location>
</feature>